<dbReference type="OrthoDB" id="3600083at2759"/>
<dbReference type="AlphaFoldDB" id="A0A6A6JIN7"/>
<evidence type="ECO:0008006" key="4">
    <source>
        <dbReference type="Google" id="ProtNLM"/>
    </source>
</evidence>
<feature type="compositionally biased region" description="Low complexity" evidence="1">
    <location>
        <begin position="386"/>
        <end position="409"/>
    </location>
</feature>
<organism evidence="2 3">
    <name type="scientific">Westerdykella ornata</name>
    <dbReference type="NCBI Taxonomy" id="318751"/>
    <lineage>
        <taxon>Eukaryota</taxon>
        <taxon>Fungi</taxon>
        <taxon>Dikarya</taxon>
        <taxon>Ascomycota</taxon>
        <taxon>Pezizomycotina</taxon>
        <taxon>Dothideomycetes</taxon>
        <taxon>Pleosporomycetidae</taxon>
        <taxon>Pleosporales</taxon>
        <taxon>Sporormiaceae</taxon>
        <taxon>Westerdykella</taxon>
    </lineage>
</organism>
<feature type="compositionally biased region" description="Low complexity" evidence="1">
    <location>
        <begin position="286"/>
        <end position="361"/>
    </location>
</feature>
<dbReference type="Proteomes" id="UP000800097">
    <property type="component" value="Unassembled WGS sequence"/>
</dbReference>
<feature type="compositionally biased region" description="Polar residues" evidence="1">
    <location>
        <begin position="196"/>
        <end position="214"/>
    </location>
</feature>
<dbReference type="EMBL" id="ML986495">
    <property type="protein sequence ID" value="KAF2275808.1"/>
    <property type="molecule type" value="Genomic_DNA"/>
</dbReference>
<feature type="compositionally biased region" description="Polar residues" evidence="1">
    <location>
        <begin position="1"/>
        <end position="10"/>
    </location>
</feature>
<protein>
    <recommendedName>
        <fullName evidence="4">Mucin-7</fullName>
    </recommendedName>
</protein>
<dbReference type="RefSeq" id="XP_033653347.1">
    <property type="nucleotide sequence ID" value="XM_033798455.1"/>
</dbReference>
<feature type="compositionally biased region" description="Low complexity" evidence="1">
    <location>
        <begin position="426"/>
        <end position="440"/>
    </location>
</feature>
<keyword evidence="3" id="KW-1185">Reference proteome</keyword>
<proteinExistence type="predicted"/>
<dbReference type="GeneID" id="54551630"/>
<feature type="compositionally biased region" description="Low complexity" evidence="1">
    <location>
        <begin position="483"/>
        <end position="504"/>
    </location>
</feature>
<reference evidence="2" key="1">
    <citation type="journal article" date="2020" name="Stud. Mycol.">
        <title>101 Dothideomycetes genomes: a test case for predicting lifestyles and emergence of pathogens.</title>
        <authorList>
            <person name="Haridas S."/>
            <person name="Albert R."/>
            <person name="Binder M."/>
            <person name="Bloem J."/>
            <person name="Labutti K."/>
            <person name="Salamov A."/>
            <person name="Andreopoulos B."/>
            <person name="Baker S."/>
            <person name="Barry K."/>
            <person name="Bills G."/>
            <person name="Bluhm B."/>
            <person name="Cannon C."/>
            <person name="Castanera R."/>
            <person name="Culley D."/>
            <person name="Daum C."/>
            <person name="Ezra D."/>
            <person name="Gonzalez J."/>
            <person name="Henrissat B."/>
            <person name="Kuo A."/>
            <person name="Liang C."/>
            <person name="Lipzen A."/>
            <person name="Lutzoni F."/>
            <person name="Magnuson J."/>
            <person name="Mondo S."/>
            <person name="Nolan M."/>
            <person name="Ohm R."/>
            <person name="Pangilinan J."/>
            <person name="Park H.-J."/>
            <person name="Ramirez L."/>
            <person name="Alfaro M."/>
            <person name="Sun H."/>
            <person name="Tritt A."/>
            <person name="Yoshinaga Y."/>
            <person name="Zwiers L.-H."/>
            <person name="Turgeon B."/>
            <person name="Goodwin S."/>
            <person name="Spatafora J."/>
            <person name="Crous P."/>
            <person name="Grigoriev I."/>
        </authorList>
    </citation>
    <scope>NUCLEOTIDE SEQUENCE</scope>
    <source>
        <strain evidence="2">CBS 379.55</strain>
    </source>
</reference>
<evidence type="ECO:0000256" key="1">
    <source>
        <dbReference type="SAM" id="MobiDB-lite"/>
    </source>
</evidence>
<feature type="compositionally biased region" description="Basic and acidic residues" evidence="1">
    <location>
        <begin position="167"/>
        <end position="194"/>
    </location>
</feature>
<evidence type="ECO:0000313" key="2">
    <source>
        <dbReference type="EMBL" id="KAF2275808.1"/>
    </source>
</evidence>
<evidence type="ECO:0000313" key="3">
    <source>
        <dbReference type="Proteomes" id="UP000800097"/>
    </source>
</evidence>
<feature type="compositionally biased region" description="Basic and acidic residues" evidence="1">
    <location>
        <begin position="642"/>
        <end position="652"/>
    </location>
</feature>
<feature type="compositionally biased region" description="Polar residues" evidence="1">
    <location>
        <begin position="273"/>
        <end position="282"/>
    </location>
</feature>
<sequence>MTENRANSGVRNLRAMFESQSAASSPEPRGRSPSRRINADTTRPTSKVKASFVSVEPSASFPQTLGTAKATVDGLSSANSQRGGTSSISKDLGDEGVQELKKVVSQEKDARESVTAVEHAVPEQAIESREASPASPSIKAPEKAMPNLGSIMKGSDFPEPEGAVQAKPEETPEEKVEEKVEEKLEKKVEKKVEESVQGNVQEIAQEDSPAQNKSSPDRTTEVVEDKLAALSVNELPPDNPDKIVTGAQEEGKLKPADPEDKATITGGAALQPPTDTLSSNDAAGTAPSAPEPAARSPAKPKSNGTGAPGPTTTGKPAPISVVKASTSKPSASKTPLPKSPGVAKLPKTPTTPKPSSNNKPTAKTATPAKEQPKATVQKSSDKAPVSKTSQSSLKSTASTTASAAAKAKAPVVETKKPASKTASTDPAASAAKTGAATSPGGFKKPRPKSPTRPVRLPAHLTAPTAASAAKHGTDATTKIAAKASTVSRPTTTKTATPPNKPAARSSLAPSTAKRPESRTSTIGGADDSFLARMMRPTAASASKVHDKAASPPRRNASVKVPVKPKTGQPGLAAKTKNKVAEHATTTKEGATSGKDEQSKVAKVEKPPTNADVKEHSEKTGSAETAPEVPPAAQGETPAVDNQEPKQEELPVN</sequence>
<feature type="compositionally biased region" description="Basic and acidic residues" evidence="1">
    <location>
        <begin position="215"/>
        <end position="227"/>
    </location>
</feature>
<accession>A0A6A6JIN7</accession>
<feature type="region of interest" description="Disordered" evidence="1">
    <location>
        <begin position="1"/>
        <end position="652"/>
    </location>
</feature>
<name>A0A6A6JIN7_WESOR</name>
<feature type="compositionally biased region" description="Polar residues" evidence="1">
    <location>
        <begin position="74"/>
        <end position="89"/>
    </location>
</feature>
<gene>
    <name evidence="2" type="ORF">EI97DRAFT_433751</name>
</gene>
<feature type="compositionally biased region" description="Basic and acidic residues" evidence="1">
    <location>
        <begin position="98"/>
        <end position="112"/>
    </location>
</feature>
<feature type="compositionally biased region" description="Low complexity" evidence="1">
    <location>
        <begin position="456"/>
        <end position="469"/>
    </location>
</feature>
<feature type="compositionally biased region" description="Basic and acidic residues" evidence="1">
    <location>
        <begin position="593"/>
        <end position="620"/>
    </location>
</feature>
<feature type="compositionally biased region" description="Basic and acidic residues" evidence="1">
    <location>
        <begin position="249"/>
        <end position="262"/>
    </location>
</feature>